<accession>A0AAV0KWY1</accession>
<proteinExistence type="predicted"/>
<dbReference type="Proteomes" id="UP001154282">
    <property type="component" value="Unassembled WGS sequence"/>
</dbReference>
<evidence type="ECO:0000313" key="3">
    <source>
        <dbReference type="Proteomes" id="UP001154282"/>
    </source>
</evidence>
<dbReference type="AlphaFoldDB" id="A0AAV0KWY1"/>
<dbReference type="EMBL" id="CAMGYJ010000005">
    <property type="protein sequence ID" value="CAI0425531.1"/>
    <property type="molecule type" value="Genomic_DNA"/>
</dbReference>
<organism evidence="2 3">
    <name type="scientific">Linum tenue</name>
    <dbReference type="NCBI Taxonomy" id="586396"/>
    <lineage>
        <taxon>Eukaryota</taxon>
        <taxon>Viridiplantae</taxon>
        <taxon>Streptophyta</taxon>
        <taxon>Embryophyta</taxon>
        <taxon>Tracheophyta</taxon>
        <taxon>Spermatophyta</taxon>
        <taxon>Magnoliopsida</taxon>
        <taxon>eudicotyledons</taxon>
        <taxon>Gunneridae</taxon>
        <taxon>Pentapetalae</taxon>
        <taxon>rosids</taxon>
        <taxon>fabids</taxon>
        <taxon>Malpighiales</taxon>
        <taxon>Linaceae</taxon>
        <taxon>Linum</taxon>
    </lineage>
</organism>
<evidence type="ECO:0000256" key="1">
    <source>
        <dbReference type="SAM" id="MobiDB-lite"/>
    </source>
</evidence>
<comment type="caution">
    <text evidence="2">The sequence shown here is derived from an EMBL/GenBank/DDBJ whole genome shotgun (WGS) entry which is preliminary data.</text>
</comment>
<gene>
    <name evidence="2" type="ORF">LITE_LOCUS20438</name>
</gene>
<protein>
    <submittedName>
        <fullName evidence="2">Uncharacterized protein</fullName>
    </submittedName>
</protein>
<sequence length="65" mass="6935">MRAGYHIGQLHSTTLRGLQLEGLLDYTPGEGHSESEGDFGLHTSEAIHGSAARGQEGSKAFPLAW</sequence>
<keyword evidence="3" id="KW-1185">Reference proteome</keyword>
<feature type="region of interest" description="Disordered" evidence="1">
    <location>
        <begin position="24"/>
        <end position="65"/>
    </location>
</feature>
<reference evidence="2" key="1">
    <citation type="submission" date="2022-08" db="EMBL/GenBank/DDBJ databases">
        <authorList>
            <person name="Gutierrez-Valencia J."/>
        </authorList>
    </citation>
    <scope>NUCLEOTIDE SEQUENCE</scope>
</reference>
<evidence type="ECO:0000313" key="2">
    <source>
        <dbReference type="EMBL" id="CAI0425531.1"/>
    </source>
</evidence>
<name>A0AAV0KWY1_9ROSI</name>